<dbReference type="EMBL" id="AP012301">
    <property type="protein sequence ID" value="BAL85197.1"/>
    <property type="molecule type" value="Genomic_DNA"/>
</dbReference>
<evidence type="ECO:0000313" key="5">
    <source>
        <dbReference type="Proteomes" id="UP000007887"/>
    </source>
</evidence>
<comment type="subcellular location">
    <subcellularLocation>
        <location evidence="1">Virion</location>
    </subcellularLocation>
</comment>
<organism evidence="4 5">
    <name type="scientific">Selenomonas ruminantium subsp. lactilytica (strain NBRC 103574 / TAM6421)</name>
    <dbReference type="NCBI Taxonomy" id="927704"/>
    <lineage>
        <taxon>Bacteria</taxon>
        <taxon>Bacillati</taxon>
        <taxon>Bacillota</taxon>
        <taxon>Negativicutes</taxon>
        <taxon>Selenomonadales</taxon>
        <taxon>Selenomonadaceae</taxon>
        <taxon>Selenomonas</taxon>
    </lineage>
</organism>
<dbReference type="Pfam" id="PF05065">
    <property type="entry name" value="Phage_capsid"/>
    <property type="match status" value="1"/>
</dbReference>
<gene>
    <name evidence="4" type="ordered locus">SELR_pSRC500230</name>
</gene>
<accession>I0GWR0</accession>
<dbReference type="Proteomes" id="UP000007887">
    <property type="component" value="Plasmid pSRC5"/>
</dbReference>
<dbReference type="KEGG" id="sri:SELR_pSRC500230"/>
<sequence length="390" mass="42085">MDRIHEIEVRMAAIVEASKEAEGEELKALADEADKLTAEKEELRKAAEEAEQRKAIAEKLNAGEIAGNHIDIAKENKKMDINSTEYRSAFKDYVETGVMNEEFRAVAMTAQNSAVIPPTVMNQIVEKMTKEGSVLSLVRRIAFPAGAAIPKSELAATANWIAEGAEIKADGKGTTQVTFAAFPLAAAIGVSFKLHVQSLSAFENSVVENVSRAMVRALESAIISGDGNGKPQGIVTASVPANRIVEIKQPKYTDLIAMLKAVPAAYKAGSVIVMNENTYLDFEGMVDNNGQPIARTNYGLNGAENFVLKGKKVVTTDFLPSLDEAGAGDVVAFVYNLDNYVLNTAYDMDLQVYQDNPTRNKVFQSYMLVDGKPVDTEGLVLVKKAASAKA</sequence>
<reference evidence="4 5" key="1">
    <citation type="submission" date="2011-10" db="EMBL/GenBank/DDBJ databases">
        <title>Whole genome sequence of Selenomonas ruminantium subsp. lactilytica TAM6421.</title>
        <authorList>
            <person name="Oguchi A."/>
            <person name="Ankai A."/>
            <person name="Kaneko J."/>
            <person name="Yamada-Narita S."/>
            <person name="Fukui S."/>
            <person name="Takahashi M."/>
            <person name="Onodera T."/>
            <person name="Kojima S."/>
            <person name="Fushimi T."/>
            <person name="Abe N."/>
            <person name="Kamio Y."/>
            <person name="Yamazaki S."/>
            <person name="Fujita N."/>
        </authorList>
    </citation>
    <scope>NUCLEOTIDE SEQUENCE [LARGE SCALE GENOMIC DNA]</scope>
    <source>
        <strain evidence="5">NBRC 103574 / TAM6421</strain>
        <plasmid evidence="4 5">pSRC5</plasmid>
    </source>
</reference>
<dbReference type="RefSeq" id="WP_014426215.1">
    <property type="nucleotide sequence ID" value="NC_017074.1"/>
</dbReference>
<feature type="domain" description="Phage capsid-like C-terminal" evidence="3">
    <location>
        <begin position="114"/>
        <end position="383"/>
    </location>
</feature>
<proteinExistence type="predicted"/>
<dbReference type="OrthoDB" id="9786516at2"/>
<dbReference type="SUPFAM" id="SSF56563">
    <property type="entry name" value="Major capsid protein gp5"/>
    <property type="match status" value="1"/>
</dbReference>
<evidence type="ECO:0000313" key="4">
    <source>
        <dbReference type="EMBL" id="BAL85197.1"/>
    </source>
</evidence>
<dbReference type="InterPro" id="IPR024455">
    <property type="entry name" value="Phage_capsid"/>
</dbReference>
<evidence type="ECO:0000256" key="1">
    <source>
        <dbReference type="ARBA" id="ARBA00004328"/>
    </source>
</evidence>
<dbReference type="Gene3D" id="3.30.2320.10">
    <property type="entry name" value="hypothetical protein PF0899 domain"/>
    <property type="match status" value="1"/>
</dbReference>
<dbReference type="HOGENOM" id="CLU_052807_0_0_9"/>
<keyword evidence="2" id="KW-0175">Coiled coil</keyword>
<dbReference type="AlphaFoldDB" id="I0GWR0"/>
<geneLocation type="plasmid" evidence="4 5">
    <name>pSRC5</name>
</geneLocation>
<evidence type="ECO:0000256" key="2">
    <source>
        <dbReference type="SAM" id="Coils"/>
    </source>
</evidence>
<evidence type="ECO:0000259" key="3">
    <source>
        <dbReference type="Pfam" id="PF05065"/>
    </source>
</evidence>
<name>I0GWR0_SELRL</name>
<feature type="coiled-coil region" evidence="2">
    <location>
        <begin position="19"/>
        <end position="60"/>
    </location>
</feature>
<protein>
    <submittedName>
        <fullName evidence="4">Putative phage capsid protein</fullName>
    </submittedName>
</protein>
<dbReference type="NCBIfam" id="TIGR01554">
    <property type="entry name" value="major_cap_HK97"/>
    <property type="match status" value="1"/>
</dbReference>
<dbReference type="PATRIC" id="fig|927704.6.peg.3540"/>
<dbReference type="InterPro" id="IPR054612">
    <property type="entry name" value="Phage_capsid-like_C"/>
</dbReference>
<keyword evidence="4" id="KW-0614">Plasmid</keyword>